<dbReference type="PANTHER" id="PTHR43648">
    <property type="entry name" value="ELECTRON TRANSFER FLAVOPROTEIN BETA SUBUNIT LYSINE METHYLTRANSFERASE"/>
    <property type="match status" value="1"/>
</dbReference>
<sequence>MPPDASQPDPTPPVHPGQADPEGYVKGNSVVQSAPLVPEIRLHLADERAPLWHKTQRDLYDDGIVLPFWAFAWAGGQALARFILDDPSRVRGKRVLDFASGSGLAAIAAMMAGARSALAVDIDPLAETAALMNAIENGVILETSTADMVGQSLEDFDLILAGDICYEQSVAERVHGWLHREAALGREVLIGDPGRTFLPRGALEQVTAYGVKSARDLDDTDVRNACVWRFTGA</sequence>
<proteinExistence type="predicted"/>
<dbReference type="Pfam" id="PF06325">
    <property type="entry name" value="PrmA"/>
    <property type="match status" value="1"/>
</dbReference>
<keyword evidence="5" id="KW-1185">Reference proteome</keyword>
<dbReference type="PANTHER" id="PTHR43648:SF1">
    <property type="entry name" value="ELECTRON TRANSFER FLAVOPROTEIN BETA SUBUNIT LYSINE METHYLTRANSFERASE"/>
    <property type="match status" value="1"/>
</dbReference>
<evidence type="ECO:0000256" key="1">
    <source>
        <dbReference type="ARBA" id="ARBA00022603"/>
    </source>
</evidence>
<evidence type="ECO:0000256" key="3">
    <source>
        <dbReference type="SAM" id="MobiDB-lite"/>
    </source>
</evidence>
<evidence type="ECO:0000256" key="2">
    <source>
        <dbReference type="ARBA" id="ARBA00022679"/>
    </source>
</evidence>
<dbReference type="InterPro" id="IPR050078">
    <property type="entry name" value="Ribosomal_L11_MeTrfase_PrmA"/>
</dbReference>
<feature type="compositionally biased region" description="Pro residues" evidence="3">
    <location>
        <begin position="1"/>
        <end position="15"/>
    </location>
</feature>
<dbReference type="GO" id="GO:0032259">
    <property type="term" value="P:methylation"/>
    <property type="evidence" value="ECO:0007669"/>
    <property type="project" value="UniProtKB-KW"/>
</dbReference>
<dbReference type="GeneID" id="300655420"/>
<keyword evidence="1 4" id="KW-0489">Methyltransferase</keyword>
<dbReference type="AlphaFoldDB" id="A0A845QDL5"/>
<dbReference type="Proteomes" id="UP000470384">
    <property type="component" value="Unassembled WGS sequence"/>
</dbReference>
<keyword evidence="2 4" id="KW-0808">Transferase</keyword>
<dbReference type="OrthoDB" id="9794615at2"/>
<accession>A0A845QDL5</accession>
<dbReference type="Gene3D" id="3.40.50.150">
    <property type="entry name" value="Vaccinia Virus protein VP39"/>
    <property type="match status" value="1"/>
</dbReference>
<gene>
    <name evidence="4" type="ORF">GTQ45_11050</name>
</gene>
<comment type="caution">
    <text evidence="4">The sequence shown here is derived from an EMBL/GenBank/DDBJ whole genome shotgun (WGS) entry which is preliminary data.</text>
</comment>
<dbReference type="EMBL" id="WXYQ01000007">
    <property type="protein sequence ID" value="NBG96270.1"/>
    <property type="molecule type" value="Genomic_DNA"/>
</dbReference>
<evidence type="ECO:0000313" key="5">
    <source>
        <dbReference type="Proteomes" id="UP000470384"/>
    </source>
</evidence>
<dbReference type="GO" id="GO:0016279">
    <property type="term" value="F:protein-lysine N-methyltransferase activity"/>
    <property type="evidence" value="ECO:0007669"/>
    <property type="project" value="TreeGrafter"/>
</dbReference>
<organism evidence="4 5">
    <name type="scientific">Pyruvatibacter mobilis</name>
    <dbReference type="NCBI Taxonomy" id="1712261"/>
    <lineage>
        <taxon>Bacteria</taxon>
        <taxon>Pseudomonadati</taxon>
        <taxon>Pseudomonadota</taxon>
        <taxon>Alphaproteobacteria</taxon>
        <taxon>Hyphomicrobiales</taxon>
        <taxon>Parvibaculaceae</taxon>
        <taxon>Pyruvatibacter</taxon>
    </lineage>
</organism>
<protein>
    <submittedName>
        <fullName evidence="4">Methyltransferase</fullName>
    </submittedName>
</protein>
<dbReference type="SUPFAM" id="SSF53335">
    <property type="entry name" value="S-adenosyl-L-methionine-dependent methyltransferases"/>
    <property type="match status" value="1"/>
</dbReference>
<dbReference type="InterPro" id="IPR029063">
    <property type="entry name" value="SAM-dependent_MTases_sf"/>
</dbReference>
<name>A0A845QDL5_9HYPH</name>
<evidence type="ECO:0000313" key="4">
    <source>
        <dbReference type="EMBL" id="NBG96270.1"/>
    </source>
</evidence>
<reference evidence="4 5" key="1">
    <citation type="journal article" date="2016" name="Int. J. Syst. Evol. Microbiol.">
        <title>Pyruvatibacter mobilis gen. nov., sp. nov., a marine bacterium from the culture broth of Picochlorum sp. 122.</title>
        <authorList>
            <person name="Wang G."/>
            <person name="Tang M."/>
            <person name="Wu H."/>
            <person name="Dai S."/>
            <person name="Li T."/>
            <person name="Chen C."/>
            <person name="He H."/>
            <person name="Fan J."/>
            <person name="Xiang W."/>
            <person name="Li X."/>
        </authorList>
    </citation>
    <scope>NUCLEOTIDE SEQUENCE [LARGE SCALE GENOMIC DNA]</scope>
    <source>
        <strain evidence="4 5">GYP-11</strain>
    </source>
</reference>
<feature type="region of interest" description="Disordered" evidence="3">
    <location>
        <begin position="1"/>
        <end position="25"/>
    </location>
</feature>
<dbReference type="RefSeq" id="WP_160588359.1">
    <property type="nucleotide sequence ID" value="NZ_BMHN01000001.1"/>
</dbReference>